<accession>A0A645CIL2</accession>
<sequence>MISVLGYPLHQAKALLEQKGVVVSAEEVRSKKGVECGIDARVIRQDILDESRVHLLYAIFRTEPD</sequence>
<reference evidence="1" key="1">
    <citation type="submission" date="2019-08" db="EMBL/GenBank/DDBJ databases">
        <authorList>
            <person name="Kucharzyk K."/>
            <person name="Murdoch R.W."/>
            <person name="Higgins S."/>
            <person name="Loffler F."/>
        </authorList>
    </citation>
    <scope>NUCLEOTIDE SEQUENCE</scope>
</reference>
<dbReference type="AlphaFoldDB" id="A0A645CIL2"/>
<protein>
    <submittedName>
        <fullName evidence="1">Uncharacterized protein</fullName>
    </submittedName>
</protein>
<name>A0A645CIL2_9ZZZZ</name>
<gene>
    <name evidence="1" type="ORF">SDC9_123763</name>
</gene>
<evidence type="ECO:0000313" key="1">
    <source>
        <dbReference type="EMBL" id="MPM76764.1"/>
    </source>
</evidence>
<dbReference type="EMBL" id="VSSQ01027488">
    <property type="protein sequence ID" value="MPM76764.1"/>
    <property type="molecule type" value="Genomic_DNA"/>
</dbReference>
<proteinExistence type="predicted"/>
<comment type="caution">
    <text evidence="1">The sequence shown here is derived from an EMBL/GenBank/DDBJ whole genome shotgun (WGS) entry which is preliminary data.</text>
</comment>
<organism evidence="1">
    <name type="scientific">bioreactor metagenome</name>
    <dbReference type="NCBI Taxonomy" id="1076179"/>
    <lineage>
        <taxon>unclassified sequences</taxon>
        <taxon>metagenomes</taxon>
        <taxon>ecological metagenomes</taxon>
    </lineage>
</organism>